<sequence>MNNFKIISYNSVKQVVRDSKNTSSQHPGLGDAEYISVFEDKIYRDKTIADVFQNNNIENVDSIIDLIEDGDTLKQAGGRKYNSGNAKSLLMKGKNLEEYIKVIIYFPPNLTPQEQIKYRDICANAIHNNKMPPFSVNKVNTTNLVQRNYQGLTPVIKGQIHNNQSNEPHCEISFQNRSWKNIQRNSEGKIISAEVSPIIDLSNSDILSNFVGYIEDELEKNGFKQKLNLSHVQIKTMLTSPQSVSTATENLLNSIGKQVKDPANEAPAMPELPEVPEIGSDDEPSAKPEQEHKEEAEQVTTPSTEEVITKKPDLQETLNEKIKQELIEEGIDKESLERTFDTVSSIDTSLNIQSETGGFKDPNHVNITLEKAKNSTHYEINQLFKQIEAKKKEYEIIQITQDILERNKILEENNSKLIVGIKQQNELNVSLNKKVEETVSKNLELSIDLDTAKESNDHLLAQRINREKEFDKKLSSKERLLKAYKEKITSGFSRLNSENNALLKSNNSLKTENESLLSEVASYADQNEKLSKEMKALKEASEKEIKSLKEKNESLTNEVKEIKEIKNELKEASQLNRDSLLKINVLLQTIADKDANFNEKLKTQVDAVKAQEAQKLDSFKKANKKQNDQIAEQIKSLQSNYKAELTEKDEIIQKLKEELEQFKNPKPKTPKA</sequence>
<feature type="coiled-coil region" evidence="1">
    <location>
        <begin position="499"/>
        <end position="582"/>
    </location>
</feature>
<reference evidence="3" key="1">
    <citation type="submission" date="2019-03" db="EMBL/GenBank/DDBJ databases">
        <authorList>
            <consortium name="Pathogen Informatics"/>
        </authorList>
    </citation>
    <scope>NUCLEOTIDE SEQUENCE</scope>
    <source>
        <strain evidence="3">5012STDY7626355</strain>
    </source>
</reference>
<feature type="compositionally biased region" description="Basic and acidic residues" evidence="2">
    <location>
        <begin position="284"/>
        <end position="296"/>
    </location>
</feature>
<gene>
    <name evidence="3" type="ORF">SAMEA4873556_05052</name>
</gene>
<keyword evidence="1" id="KW-0175">Coiled coil</keyword>
<evidence type="ECO:0000256" key="2">
    <source>
        <dbReference type="SAM" id="MobiDB-lite"/>
    </source>
</evidence>
<evidence type="ECO:0000256" key="1">
    <source>
        <dbReference type="SAM" id="Coils"/>
    </source>
</evidence>
<evidence type="ECO:0000313" key="3">
    <source>
        <dbReference type="EMBL" id="VGM46537.1"/>
    </source>
</evidence>
<accession>A0A486V6C9</accession>
<dbReference type="RefSeq" id="WP_123766431.1">
    <property type="nucleotide sequence ID" value="NZ_CAAHBH010000032.1"/>
</dbReference>
<organism evidence="3">
    <name type="scientific">Klebsiella pneumoniae</name>
    <dbReference type="NCBI Taxonomy" id="573"/>
    <lineage>
        <taxon>Bacteria</taxon>
        <taxon>Pseudomonadati</taxon>
        <taxon>Pseudomonadota</taxon>
        <taxon>Gammaproteobacteria</taxon>
        <taxon>Enterobacterales</taxon>
        <taxon>Enterobacteriaceae</taxon>
        <taxon>Klebsiella/Raoultella group</taxon>
        <taxon>Klebsiella</taxon>
        <taxon>Klebsiella pneumoniae complex</taxon>
    </lineage>
</organism>
<feature type="coiled-coil region" evidence="1">
    <location>
        <begin position="620"/>
        <end position="658"/>
    </location>
</feature>
<dbReference type="EMBL" id="CAAHDC010000030">
    <property type="protein sequence ID" value="VGM46537.1"/>
    <property type="molecule type" value="Genomic_DNA"/>
</dbReference>
<proteinExistence type="predicted"/>
<feature type="region of interest" description="Disordered" evidence="2">
    <location>
        <begin position="261"/>
        <end position="306"/>
    </location>
</feature>
<protein>
    <submittedName>
        <fullName evidence="3">Uncharacterized protein</fullName>
    </submittedName>
</protein>
<dbReference type="AlphaFoldDB" id="A0A486V6C9"/>
<name>A0A486V6C9_KLEPN</name>